<dbReference type="Pfam" id="PF08448">
    <property type="entry name" value="PAS_4"/>
    <property type="match status" value="5"/>
</dbReference>
<dbReference type="NCBIfam" id="TIGR00229">
    <property type="entry name" value="sensory_box"/>
    <property type="match status" value="1"/>
</dbReference>
<feature type="domain" description="PAS" evidence="1">
    <location>
        <begin position="478"/>
        <end position="557"/>
    </location>
</feature>
<comment type="caution">
    <text evidence="3">The sequence shown here is derived from an EMBL/GenBank/DDBJ whole genome shotgun (WGS) entry which is preliminary data.</text>
</comment>
<dbReference type="InterPro" id="IPR000700">
    <property type="entry name" value="PAS-assoc_C"/>
</dbReference>
<feature type="domain" description="PAS" evidence="1">
    <location>
        <begin position="194"/>
        <end position="253"/>
    </location>
</feature>
<dbReference type="InterPro" id="IPR052155">
    <property type="entry name" value="Biofilm_reg_signaling"/>
</dbReference>
<gene>
    <name evidence="3" type="ORF">HJ583_004065</name>
</gene>
<dbReference type="InterPro" id="IPR000014">
    <property type="entry name" value="PAS"/>
</dbReference>
<protein>
    <submittedName>
        <fullName evidence="3">PAS domain-containing protein</fullName>
    </submittedName>
</protein>
<feature type="domain" description="PAS" evidence="1">
    <location>
        <begin position="752"/>
        <end position="823"/>
    </location>
</feature>
<dbReference type="InterPro" id="IPR013656">
    <property type="entry name" value="PAS_4"/>
</dbReference>
<dbReference type="SMART" id="SM00091">
    <property type="entry name" value="PAS"/>
    <property type="match status" value="6"/>
</dbReference>
<name>A0ABX2IIM5_9RHOO</name>
<organism evidence="3 4">
    <name type="scientific">Uliginosibacterium aquaticum</name>
    <dbReference type="NCBI Taxonomy" id="2731212"/>
    <lineage>
        <taxon>Bacteria</taxon>
        <taxon>Pseudomonadati</taxon>
        <taxon>Pseudomonadota</taxon>
        <taxon>Betaproteobacteria</taxon>
        <taxon>Rhodocyclales</taxon>
        <taxon>Zoogloeaceae</taxon>
        <taxon>Uliginosibacterium</taxon>
    </lineage>
</organism>
<dbReference type="EMBL" id="JABCSC020000001">
    <property type="protein sequence ID" value="NSL54191.1"/>
    <property type="molecule type" value="Genomic_DNA"/>
</dbReference>
<dbReference type="RefSeq" id="WP_170020699.1">
    <property type="nucleotide sequence ID" value="NZ_JABCSC020000001.1"/>
</dbReference>
<accession>A0ABX2IIM5</accession>
<keyword evidence="4" id="KW-1185">Reference proteome</keyword>
<proteinExistence type="predicted"/>
<feature type="domain" description="PAC" evidence="2">
    <location>
        <begin position="415"/>
        <end position="466"/>
    </location>
</feature>
<dbReference type="PANTHER" id="PTHR44757">
    <property type="entry name" value="DIGUANYLATE CYCLASE DGCP"/>
    <property type="match status" value="1"/>
</dbReference>
<reference evidence="3 4" key="1">
    <citation type="submission" date="2020-06" db="EMBL/GenBank/DDBJ databases">
        <title>Draft genome of Uliginosibacterium sp. IMCC34675.</title>
        <authorList>
            <person name="Song J."/>
        </authorList>
    </citation>
    <scope>NUCLEOTIDE SEQUENCE [LARGE SCALE GENOMIC DNA]</scope>
    <source>
        <strain evidence="3 4">IMCC34675</strain>
    </source>
</reference>
<dbReference type="InterPro" id="IPR035965">
    <property type="entry name" value="PAS-like_dom_sf"/>
</dbReference>
<dbReference type="PROSITE" id="PS50113">
    <property type="entry name" value="PAC"/>
    <property type="match status" value="1"/>
</dbReference>
<evidence type="ECO:0000259" key="1">
    <source>
        <dbReference type="PROSITE" id="PS50112"/>
    </source>
</evidence>
<dbReference type="Proteomes" id="UP000778523">
    <property type="component" value="Unassembled WGS sequence"/>
</dbReference>
<evidence type="ECO:0000313" key="3">
    <source>
        <dbReference type="EMBL" id="NSL54191.1"/>
    </source>
</evidence>
<sequence>MSALTQRILALLAQSLALALIVAALNHGLGADHGFGSSFLSAFCALLLLGGLHLRQAWLQREAKHTLHSALERAGLSLLLLDAERGVRHANASFLALDERNREARSLPHFGVAWLHTLERHFSQAMGSKGQSEPEEVLLKPDDGREAMLLRLCATRVSDSRGEPCVLISAENLSAHNQTLAAAIAREHALRTRSQRYVQTLIDVIPQPVYVKDEEGRFVLVNQSFCARHNLTAGELIGQARQVLDADILRAEDALHEDLRVMAGTPIFREEHLRKNEQDLYFIISKQSCEDPEGRRVLVGTQVDITPWRTAEQAVKDALERETERRERTQAFFQRLIDVLPYPVSIKNAESRYLMVNEAFAQRRGMHRDALINLTPHAVIAAVIPQDNPYHAIALHHASLGQEEDRQVLAGLHLRKEENRIIGPNGESRDQIVTKTACEDPDGQRVIVVSTFDITELRNAQRELRASLDAEHGRAERIQAFLQRLLDVIPEPVYVKDAEARYIMINEAFASQRQQTAAEILGKTARELAPSPEVAARVLAEDEEVLAGRIIRNIDDTPHPLTGQARWRLITKGSCLDPEGHPVIIGANFDITAVREVERQLATSLAAEKDLRSRTQDFIQRLIDAIPIPIGVRDAASRHMHVNAALLSDAGLSREQIIGQRMSDFLSDPQQIESSLREDQAVLAGQDLFEEKQNLGFSGQDIRDLIVSKRRCLDVDGQPVLVVAQIDVSLQREAERQALALMANEKSLRQRTQAFVQRMIDVIPYPFFIKDQASCYVLVNQALLEELQLDSAALIGRHTLDIAASPEAARVIIEEEQRVLAGKDISEERHEQPLNGRGPWADRIISKRRCLDVDGKPVIAVLHLDITEHRRIERALQEALQREAALLGRMQDFLQHVIDVLPQEFYIKDADSRVMMVNPAYLARRGLLDAAEALGKTGPQIGADFLERHPRLQADPALLAQAREALQLRWAEARSEDQEVLAGKTILKKVARSLPGCYDEHVVVIAKAGCLDPQGRPVIVCASYDLTELDTRSRSGDPPAAAPRNT</sequence>
<dbReference type="PANTHER" id="PTHR44757:SF2">
    <property type="entry name" value="BIOFILM ARCHITECTURE MAINTENANCE PROTEIN MBAA"/>
    <property type="match status" value="1"/>
</dbReference>
<dbReference type="PROSITE" id="PS50112">
    <property type="entry name" value="PAS"/>
    <property type="match status" value="4"/>
</dbReference>
<evidence type="ECO:0000259" key="2">
    <source>
        <dbReference type="PROSITE" id="PS50113"/>
    </source>
</evidence>
<evidence type="ECO:0000313" key="4">
    <source>
        <dbReference type="Proteomes" id="UP000778523"/>
    </source>
</evidence>
<dbReference type="SUPFAM" id="SSF55785">
    <property type="entry name" value="PYP-like sensor domain (PAS domain)"/>
    <property type="match status" value="6"/>
</dbReference>
<dbReference type="Gene3D" id="3.30.450.20">
    <property type="entry name" value="PAS domain"/>
    <property type="match status" value="5"/>
</dbReference>
<feature type="domain" description="PAS" evidence="1">
    <location>
        <begin position="615"/>
        <end position="686"/>
    </location>
</feature>